<reference evidence="1" key="3">
    <citation type="submission" date="2019-09" db="EMBL/GenBank/DDBJ databases">
        <authorList>
            <person name="Zhang D.-C."/>
        </authorList>
    </citation>
    <scope>NUCLEOTIDE SEQUENCE</scope>
    <source>
        <strain evidence="1">RU-4-M-4</strain>
    </source>
</reference>
<dbReference type="RefSeq" id="WP_144117205.1">
    <property type="nucleotide sequence ID" value="NZ_JACHGE010000002.1"/>
</dbReference>
<comment type="caution">
    <text evidence="1">The sequence shown here is derived from an EMBL/GenBank/DDBJ whole genome shotgun (WGS) entry which is preliminary data.</text>
</comment>
<dbReference type="InterPro" id="IPR008979">
    <property type="entry name" value="Galactose-bd-like_sf"/>
</dbReference>
<name>A0A5M7B8R1_9FLAO</name>
<evidence type="ECO:0000313" key="4">
    <source>
        <dbReference type="Proteomes" id="UP000322315"/>
    </source>
</evidence>
<dbReference type="PROSITE" id="PS51257">
    <property type="entry name" value="PROKAR_LIPOPROTEIN"/>
    <property type="match status" value="1"/>
</dbReference>
<proteinExistence type="predicted"/>
<evidence type="ECO:0000313" key="2">
    <source>
        <dbReference type="EMBL" id="TSJ74213.1"/>
    </source>
</evidence>
<organism evidence="1 4">
    <name type="scientific">Algibacter amylolyticus</name>
    <dbReference type="NCBI Taxonomy" id="1608400"/>
    <lineage>
        <taxon>Bacteria</taxon>
        <taxon>Pseudomonadati</taxon>
        <taxon>Bacteroidota</taxon>
        <taxon>Flavobacteriia</taxon>
        <taxon>Flavobacteriales</taxon>
        <taxon>Flavobacteriaceae</taxon>
        <taxon>Algibacter</taxon>
    </lineage>
</organism>
<keyword evidence="3" id="KW-1185">Reference proteome</keyword>
<dbReference type="EMBL" id="VMBF01000008">
    <property type="protein sequence ID" value="TSJ74213.1"/>
    <property type="molecule type" value="Genomic_DNA"/>
</dbReference>
<dbReference type="EMBL" id="VWRS01000008">
    <property type="protein sequence ID" value="KAA5823725.1"/>
    <property type="molecule type" value="Genomic_DNA"/>
</dbReference>
<dbReference type="OrthoDB" id="1410018at2"/>
<dbReference type="Gene3D" id="2.60.120.260">
    <property type="entry name" value="Galactose-binding domain-like"/>
    <property type="match status" value="1"/>
</dbReference>
<gene>
    <name evidence="1" type="ORF">F2B50_13610</name>
    <name evidence="2" type="ORF">FPF71_13610</name>
</gene>
<dbReference type="Proteomes" id="UP000322315">
    <property type="component" value="Unassembled WGS sequence"/>
</dbReference>
<sequence>MKNNIVILMFLLAVLFIGCQKDDDYEAPNSFSDVGWYFSDTEGNLATKINGYITFADLSQGVVSHEWSIGGGSYYLEMPIARQDSIFDGKIIGSGTSTEKTVSVWFKKSGLQGVRLYNVFDEKVTFRGRKDEENVFIDAEQVGDKWVIDTTFIVDVYDSIVPQIRIEHAEGGVVGHTNPQDTIFVEAGGTLNFFDETTIGRPDTWEWNVGTAKSNDQNASIVLKKLGIFKATLSISRTGQNIPGDFEFYRIPSPIKVIPSSQPFVVTPTDLMERKDQTIQVPFNGEFDAFIDQESFFSVKVNGAEFNIASVSINLDDATILDIKLSDQIYRNDDITVSYDGNGTLLSTDTRVPEAFTDLPVAMFQHEAIKFDFETGGENFVPRDGENLATTTIGISTEQAASGTNSLKMDAAASGNFSAWINYTDTFSLNAGVPVMYEYKLYKVSGTAINFLAPWINKGGNATVSQFWHNTIQSAPFDEWTTIRTQLVTPSATADDYNMYFRHNGSGTIYLDDVRIIEPDERP</sequence>
<reference evidence="2 3" key="2">
    <citation type="submission" date="2019-07" db="EMBL/GenBank/DDBJ databases">
        <title>Algibacter marinivivus sp. nov., isolated from the surface of a marine red alga.</title>
        <authorList>
            <person name="Zhong X."/>
            <person name="Xu W."/>
            <person name="Zhang Y."/>
            <person name="Zhang Q."/>
            <person name="Du Z."/>
        </authorList>
    </citation>
    <scope>NUCLEOTIDE SEQUENCE [LARGE SCALE GENOMIC DNA]</scope>
    <source>
        <strain evidence="2 3">RU-4-M-4</strain>
    </source>
</reference>
<evidence type="ECO:0008006" key="5">
    <source>
        <dbReference type="Google" id="ProtNLM"/>
    </source>
</evidence>
<dbReference type="AlphaFoldDB" id="A0A5M7B8R1"/>
<dbReference type="Proteomes" id="UP000315145">
    <property type="component" value="Unassembled WGS sequence"/>
</dbReference>
<dbReference type="SUPFAM" id="SSF49785">
    <property type="entry name" value="Galactose-binding domain-like"/>
    <property type="match status" value="1"/>
</dbReference>
<evidence type="ECO:0000313" key="3">
    <source>
        <dbReference type="Proteomes" id="UP000315145"/>
    </source>
</evidence>
<protein>
    <recommendedName>
        <fullName evidence="5">PKD domain-containing protein</fullName>
    </recommendedName>
</protein>
<evidence type="ECO:0000313" key="1">
    <source>
        <dbReference type="EMBL" id="KAA5823725.1"/>
    </source>
</evidence>
<reference evidence="1 4" key="1">
    <citation type="journal article" date="2015" name="Int. J. Syst. Evol. Microbiol.">
        <title>Algibacter amylolyticus sp. nov., isolated from intertidal sediment.</title>
        <authorList>
            <person name="Zhang D.C."/>
            <person name="Wu J."/>
            <person name="Neuner K."/>
            <person name="Yao J."/>
            <person name="Margesin R."/>
        </authorList>
    </citation>
    <scope>NUCLEOTIDE SEQUENCE [LARGE SCALE GENOMIC DNA]</scope>
    <source>
        <strain evidence="1 4">RU-4-M-4</strain>
    </source>
</reference>
<accession>A0A5M7B8R1</accession>